<keyword evidence="2" id="KW-1185">Reference proteome</keyword>
<accession>A0A9E7GG62</accession>
<dbReference type="EMBL" id="CP097509">
    <property type="protein sequence ID" value="URE14591.1"/>
    <property type="molecule type" value="Genomic_DNA"/>
</dbReference>
<evidence type="ECO:0000313" key="2">
    <source>
        <dbReference type="Proteomes" id="UP001055439"/>
    </source>
</evidence>
<reference evidence="1" key="1">
    <citation type="submission" date="2022-05" db="EMBL/GenBank/DDBJ databases">
        <title>The Musa troglodytarum L. genome provides insights into the mechanism of non-climacteric behaviour and enrichment of carotenoids.</title>
        <authorList>
            <person name="Wang J."/>
        </authorList>
    </citation>
    <scope>NUCLEOTIDE SEQUENCE</scope>
    <source>
        <tissue evidence="1">Leaf</tissue>
    </source>
</reference>
<sequence>MAELGSVAVIRWRGGRLRRRRGGTVRLGGERRRRPVLGRRLVLRWRLVAELLGPIKKALAEVASGGLLVQSQHLPLPFICISPCLTSF</sequence>
<evidence type="ECO:0000313" key="1">
    <source>
        <dbReference type="EMBL" id="URE14591.1"/>
    </source>
</evidence>
<protein>
    <submittedName>
        <fullName evidence="1">Uncharacterized protein</fullName>
    </submittedName>
</protein>
<dbReference type="AlphaFoldDB" id="A0A9E7GG62"/>
<proteinExistence type="predicted"/>
<organism evidence="1 2">
    <name type="scientific">Musa troglodytarum</name>
    <name type="common">fe'i banana</name>
    <dbReference type="NCBI Taxonomy" id="320322"/>
    <lineage>
        <taxon>Eukaryota</taxon>
        <taxon>Viridiplantae</taxon>
        <taxon>Streptophyta</taxon>
        <taxon>Embryophyta</taxon>
        <taxon>Tracheophyta</taxon>
        <taxon>Spermatophyta</taxon>
        <taxon>Magnoliopsida</taxon>
        <taxon>Liliopsida</taxon>
        <taxon>Zingiberales</taxon>
        <taxon>Musaceae</taxon>
        <taxon>Musa</taxon>
    </lineage>
</organism>
<gene>
    <name evidence="1" type="ORF">MUK42_10857</name>
</gene>
<dbReference type="Proteomes" id="UP001055439">
    <property type="component" value="Chromosome 7"/>
</dbReference>
<name>A0A9E7GG62_9LILI</name>